<proteinExistence type="predicted"/>
<organism evidence="2 3">
    <name type="scientific">Cannabis sativa</name>
    <name type="common">Hemp</name>
    <name type="synonym">Marijuana</name>
    <dbReference type="NCBI Taxonomy" id="3483"/>
    <lineage>
        <taxon>Eukaryota</taxon>
        <taxon>Viridiplantae</taxon>
        <taxon>Streptophyta</taxon>
        <taxon>Embryophyta</taxon>
        <taxon>Tracheophyta</taxon>
        <taxon>Spermatophyta</taxon>
        <taxon>Magnoliopsida</taxon>
        <taxon>eudicotyledons</taxon>
        <taxon>Gunneridae</taxon>
        <taxon>Pentapetalae</taxon>
        <taxon>rosids</taxon>
        <taxon>fabids</taxon>
        <taxon>Rosales</taxon>
        <taxon>Cannabaceae</taxon>
        <taxon>Cannabis</taxon>
    </lineage>
</organism>
<dbReference type="PANTHER" id="PTHR36390:SF1">
    <property type="entry name" value="MYOSIN HEAVY CHAIN-LIKE PROTEIN"/>
    <property type="match status" value="1"/>
</dbReference>
<dbReference type="EMBL" id="JAATIQ010000005">
    <property type="protein sequence ID" value="KAF4403126.1"/>
    <property type="molecule type" value="Genomic_DNA"/>
</dbReference>
<dbReference type="AlphaFoldDB" id="A0A7J6I745"/>
<sequence length="423" mass="49710">MDFRFLELGFTLSNRVSIEWAHLVKIFHSRSQSESAFDVEELLEIGARCRELRKEKDMLKESQSQSFELIRRLENHVTSLSTGRTEDKKHIETLEKELMNCSQEIDYLQDHLNARNIEVDCLEEHIRYLELKLADMETLQKIVKRLREELKKSSSECLFLIQELENKEVELHNSSLCIENLQESVSSITLDSQCEIESMKLDIVALEQNYFEAEKVRKEALQEKARTTQLIRELEGQFQDAQKVIEHLEWENKELREKLKTSDTNFRTFSQKLEKRFAKDASQLNVKLLFDELESKFTLSEEMSTCEEIISSLVSKFEMLLGPNEDIMDKMQTMAKQIEEYELMVEQLKEELREEKLKAKDEAEDLAQEMAELRYHIIGLLEEERERRACIEQASLHRIAELEAQVIKVQGRTLDAIKHLDGA</sequence>
<accession>A0A7J6I745</accession>
<evidence type="ECO:0000313" key="3">
    <source>
        <dbReference type="Proteomes" id="UP000583929"/>
    </source>
</evidence>
<reference evidence="2 3" key="1">
    <citation type="journal article" date="2020" name="bioRxiv">
        <title>Sequence and annotation of 42 cannabis genomes reveals extensive copy number variation in cannabinoid synthesis and pathogen resistance genes.</title>
        <authorList>
            <person name="Mckernan K.J."/>
            <person name="Helbert Y."/>
            <person name="Kane L.T."/>
            <person name="Ebling H."/>
            <person name="Zhang L."/>
            <person name="Liu B."/>
            <person name="Eaton Z."/>
            <person name="Mclaughlin S."/>
            <person name="Kingan S."/>
            <person name="Baybayan P."/>
            <person name="Concepcion G."/>
            <person name="Jordan M."/>
            <person name="Riva A."/>
            <person name="Barbazuk W."/>
            <person name="Harkins T."/>
        </authorList>
    </citation>
    <scope>NUCLEOTIDE SEQUENCE [LARGE SCALE GENOMIC DNA]</scope>
    <source>
        <strain evidence="3">cv. Jamaican Lion 4</strain>
        <tissue evidence="2">Leaf</tissue>
    </source>
</reference>
<keyword evidence="1" id="KW-0175">Coiled coil</keyword>
<feature type="coiled-coil region" evidence="1">
    <location>
        <begin position="196"/>
        <end position="265"/>
    </location>
</feature>
<keyword evidence="3" id="KW-1185">Reference proteome</keyword>
<dbReference type="PANTHER" id="PTHR36390">
    <property type="entry name" value="MYOSIN HEAVY CHAIN-LIKE PROTEIN"/>
    <property type="match status" value="1"/>
</dbReference>
<comment type="caution">
    <text evidence="2">The sequence shown here is derived from an EMBL/GenBank/DDBJ whole genome shotgun (WGS) entry which is preliminary data.</text>
</comment>
<evidence type="ECO:0000256" key="1">
    <source>
        <dbReference type="SAM" id="Coils"/>
    </source>
</evidence>
<dbReference type="Proteomes" id="UP000583929">
    <property type="component" value="Unassembled WGS sequence"/>
</dbReference>
<feature type="coiled-coil region" evidence="1">
    <location>
        <begin position="324"/>
        <end position="376"/>
    </location>
</feature>
<evidence type="ECO:0000313" key="2">
    <source>
        <dbReference type="EMBL" id="KAF4403126.1"/>
    </source>
</evidence>
<protein>
    <submittedName>
        <fullName evidence="2">Uncharacterized protein</fullName>
    </submittedName>
</protein>
<name>A0A7J6I745_CANSA</name>
<feature type="coiled-coil region" evidence="1">
    <location>
        <begin position="91"/>
        <end position="163"/>
    </location>
</feature>
<gene>
    <name evidence="2" type="ORF">G4B88_027897</name>
</gene>